<dbReference type="Proteomes" id="UP001589776">
    <property type="component" value="Unassembled WGS sequence"/>
</dbReference>
<dbReference type="InterPro" id="IPR004567">
    <property type="entry name" value="Type_II_PanK"/>
</dbReference>
<reference evidence="7 8" key="1">
    <citation type="submission" date="2024-09" db="EMBL/GenBank/DDBJ databases">
        <authorList>
            <person name="Sun Q."/>
            <person name="Mori K."/>
        </authorList>
    </citation>
    <scope>NUCLEOTIDE SEQUENCE [LARGE SCALE GENOMIC DNA]</scope>
    <source>
        <strain evidence="7 8">CCM 7759</strain>
    </source>
</reference>
<evidence type="ECO:0000313" key="8">
    <source>
        <dbReference type="Proteomes" id="UP001589776"/>
    </source>
</evidence>
<comment type="caution">
    <text evidence="7">The sequence shown here is derived from an EMBL/GenBank/DDBJ whole genome shotgun (WGS) entry which is preliminary data.</text>
</comment>
<dbReference type="RefSeq" id="WP_377468617.1">
    <property type="nucleotide sequence ID" value="NZ_JBHLWN010000021.1"/>
</dbReference>
<evidence type="ECO:0000256" key="1">
    <source>
        <dbReference type="ARBA" id="ARBA00022490"/>
    </source>
</evidence>
<dbReference type="PIRSF" id="PIRSF036940">
    <property type="entry name" value="PanK_bac_aCoA"/>
    <property type="match status" value="1"/>
</dbReference>
<proteinExistence type="predicted"/>
<evidence type="ECO:0000256" key="6">
    <source>
        <dbReference type="ARBA" id="ARBA00022993"/>
    </source>
</evidence>
<evidence type="ECO:0000256" key="4">
    <source>
        <dbReference type="ARBA" id="ARBA00022777"/>
    </source>
</evidence>
<keyword evidence="5" id="KW-0067">ATP-binding</keyword>
<dbReference type="NCBIfam" id="NF009842">
    <property type="entry name" value="PRK13317.1"/>
    <property type="match status" value="1"/>
</dbReference>
<evidence type="ECO:0000256" key="5">
    <source>
        <dbReference type="ARBA" id="ARBA00022840"/>
    </source>
</evidence>
<evidence type="ECO:0000256" key="3">
    <source>
        <dbReference type="ARBA" id="ARBA00022741"/>
    </source>
</evidence>
<evidence type="ECO:0000256" key="2">
    <source>
        <dbReference type="ARBA" id="ARBA00022679"/>
    </source>
</evidence>
<evidence type="ECO:0000313" key="7">
    <source>
        <dbReference type="EMBL" id="MFC0211632.1"/>
    </source>
</evidence>
<keyword evidence="1" id="KW-0963">Cytoplasm</keyword>
<keyword evidence="6" id="KW-0173">Coenzyme A biosynthesis</keyword>
<dbReference type="SUPFAM" id="SSF53067">
    <property type="entry name" value="Actin-like ATPase domain"/>
    <property type="match status" value="1"/>
</dbReference>
<keyword evidence="2 7" id="KW-0808">Transferase</keyword>
<keyword evidence="3" id="KW-0547">Nucleotide-binding</keyword>
<name>A0ABV6DG63_9BACL</name>
<dbReference type="InterPro" id="IPR011602">
    <property type="entry name" value="Type_II_PanK_bac"/>
</dbReference>
<dbReference type="InterPro" id="IPR043129">
    <property type="entry name" value="ATPase_NBD"/>
</dbReference>
<dbReference type="EC" id="2.7.1.33" evidence="7"/>
<dbReference type="CDD" id="cd24085">
    <property type="entry name" value="ASKHA_NBD_PanK-II_bac"/>
    <property type="match status" value="1"/>
</dbReference>
<dbReference type="EMBL" id="JBHLWN010000021">
    <property type="protein sequence ID" value="MFC0211632.1"/>
    <property type="molecule type" value="Genomic_DNA"/>
</dbReference>
<sequence length="285" mass="29868">MTLRIGIDAGGTLTKIAIMNDHLAPAEALKFLKFPSSEIERTVAWLAAEANGAVLAFTGGKAGMLRALAEREAVATASGVDVLAVPEFEATCTGARWLLQRQGRSMERFLLTNVGTGTSIHYVTQDGHERVGGTGVGGGTIIGLSALLGWRDGSYEDLVTAALDGDRSRVDLKVSHIYAGVTPPIPGDLTASNFGNVRRQSEPVGIEDALASVVGLVGETVTTVSVHAARERGTADIIYIGSTFLGNKLLADIVYRYTRLRGGEPYVLPDGEYSGAVGALLALQG</sequence>
<dbReference type="Pfam" id="PF03630">
    <property type="entry name" value="Fumble"/>
    <property type="match status" value="1"/>
</dbReference>
<accession>A0ABV6DG63</accession>
<keyword evidence="4 7" id="KW-0418">Kinase</keyword>
<dbReference type="GO" id="GO:0004594">
    <property type="term" value="F:pantothenate kinase activity"/>
    <property type="evidence" value="ECO:0007669"/>
    <property type="project" value="UniProtKB-EC"/>
</dbReference>
<keyword evidence="8" id="KW-1185">Reference proteome</keyword>
<dbReference type="PANTHER" id="PTHR12280">
    <property type="entry name" value="PANTOTHENATE KINASE"/>
    <property type="match status" value="1"/>
</dbReference>
<organism evidence="7 8">
    <name type="scientific">Paenibacillus chartarius</name>
    <dbReference type="NCBI Taxonomy" id="747481"/>
    <lineage>
        <taxon>Bacteria</taxon>
        <taxon>Bacillati</taxon>
        <taxon>Bacillota</taxon>
        <taxon>Bacilli</taxon>
        <taxon>Bacillales</taxon>
        <taxon>Paenibacillaceae</taxon>
        <taxon>Paenibacillus</taxon>
    </lineage>
</organism>
<dbReference type="PANTHER" id="PTHR12280:SF20">
    <property type="entry name" value="4'-PHOSPHOPANTETHEINE PHOSPHATASE"/>
    <property type="match status" value="1"/>
</dbReference>
<dbReference type="Gene3D" id="3.30.420.40">
    <property type="match status" value="1"/>
</dbReference>
<gene>
    <name evidence="7" type="primary">coaW</name>
    <name evidence="7" type="ORF">ACFFK0_04055</name>
</gene>
<protein>
    <submittedName>
        <fullName evidence="7">Type II pantothenate kinase</fullName>
        <ecNumber evidence="7">2.7.1.33</ecNumber>
    </submittedName>
</protein>